<dbReference type="PIRSF" id="PIRSF033199">
    <property type="entry name" value="UCP033199"/>
    <property type="match status" value="1"/>
</dbReference>
<accession>A0A934X6R4</accession>
<reference evidence="1 2" key="1">
    <citation type="submission" date="2020-10" db="EMBL/GenBank/DDBJ databases">
        <title>Connecting structure to function with the recovery of over 1000 high-quality activated sludge metagenome-assembled genomes encoding full-length rRNA genes using long-read sequencing.</title>
        <authorList>
            <person name="Singleton C.M."/>
            <person name="Petriglieri F."/>
            <person name="Kristensen J.M."/>
            <person name="Kirkegaard R.H."/>
            <person name="Michaelsen T.Y."/>
            <person name="Andersen M.H."/>
            <person name="Karst S.M."/>
            <person name="Dueholm M.S."/>
            <person name="Nielsen P.H."/>
            <person name="Albertsen M."/>
        </authorList>
    </citation>
    <scope>NUCLEOTIDE SEQUENCE [LARGE SCALE GENOMIC DNA]</scope>
    <source>
        <strain evidence="1">AalE_18-Q3-R2-46_BAT3C.188</strain>
    </source>
</reference>
<comment type="caution">
    <text evidence="1">The sequence shown here is derived from an EMBL/GenBank/DDBJ whole genome shotgun (WGS) entry which is preliminary data.</text>
</comment>
<organism evidence="1 2">
    <name type="scientific">Candidatus Phosphoribacter hodrii</name>
    <dbReference type="NCBI Taxonomy" id="2953743"/>
    <lineage>
        <taxon>Bacteria</taxon>
        <taxon>Bacillati</taxon>
        <taxon>Actinomycetota</taxon>
        <taxon>Actinomycetes</taxon>
        <taxon>Micrococcales</taxon>
        <taxon>Dermatophilaceae</taxon>
        <taxon>Candidatus Phosphoribacter</taxon>
    </lineage>
</organism>
<name>A0A934X6R4_9MICO</name>
<sequence length="130" mass="14256">MTESAQKQQSSGHRIFATSFASIYPHYVAKAVRKGHTAAEVDEVIAWLTGYDEAGLASVLANEVDLQTFFAQAPAWNPNAGLIRGTICGYRVQEIEDPLMQKIRYLDLLVDEVARGKKMSAIQRGSTPTA</sequence>
<evidence type="ECO:0000313" key="2">
    <source>
        <dbReference type="Proteomes" id="UP000718281"/>
    </source>
</evidence>
<dbReference type="Pfam" id="PF09966">
    <property type="entry name" value="DUF2200"/>
    <property type="match status" value="1"/>
</dbReference>
<dbReference type="InterPro" id="IPR014580">
    <property type="entry name" value="UCP033199"/>
</dbReference>
<proteinExistence type="predicted"/>
<dbReference type="AlphaFoldDB" id="A0A934X6R4"/>
<gene>
    <name evidence="1" type="ORF">IPF40_14825</name>
</gene>
<dbReference type="Gene3D" id="1.10.8.290">
    <property type="entry name" value="uncharacterized protein sp1917 domain"/>
    <property type="match status" value="1"/>
</dbReference>
<dbReference type="Proteomes" id="UP000718281">
    <property type="component" value="Unassembled WGS sequence"/>
</dbReference>
<evidence type="ECO:0000313" key="1">
    <source>
        <dbReference type="EMBL" id="MBK6302246.1"/>
    </source>
</evidence>
<dbReference type="InterPro" id="IPR023204">
    <property type="entry name" value="SP1917_dom_sf"/>
</dbReference>
<dbReference type="EMBL" id="JADIXZ010000008">
    <property type="protein sequence ID" value="MBK6302246.1"/>
    <property type="molecule type" value="Genomic_DNA"/>
</dbReference>
<protein>
    <submittedName>
        <fullName evidence="1">DUF2200 domain-containing protein</fullName>
    </submittedName>
</protein>